<evidence type="ECO:0000256" key="6">
    <source>
        <dbReference type="SAM" id="Phobius"/>
    </source>
</evidence>
<proteinExistence type="predicted"/>
<keyword evidence="9" id="KW-1185">Reference proteome</keyword>
<dbReference type="RefSeq" id="WP_166280791.1">
    <property type="nucleotide sequence ID" value="NZ_JAANNP010000003.1"/>
</dbReference>
<comment type="caution">
    <text evidence="8">The sequence shown here is derived from an EMBL/GenBank/DDBJ whole genome shotgun (WGS) entry which is preliminary data.</text>
</comment>
<feature type="domain" description="RDD" evidence="7">
    <location>
        <begin position="42"/>
        <end position="192"/>
    </location>
</feature>
<evidence type="ECO:0000256" key="5">
    <source>
        <dbReference type="ARBA" id="ARBA00023136"/>
    </source>
</evidence>
<evidence type="ECO:0000256" key="2">
    <source>
        <dbReference type="ARBA" id="ARBA00022475"/>
    </source>
</evidence>
<accession>A0ABX0GVU8</accession>
<keyword evidence="4 6" id="KW-1133">Transmembrane helix</keyword>
<dbReference type="Pfam" id="PF06271">
    <property type="entry name" value="RDD"/>
    <property type="match status" value="1"/>
</dbReference>
<dbReference type="Proteomes" id="UP000800981">
    <property type="component" value="Unassembled WGS sequence"/>
</dbReference>
<evidence type="ECO:0000256" key="4">
    <source>
        <dbReference type="ARBA" id="ARBA00022989"/>
    </source>
</evidence>
<dbReference type="InterPro" id="IPR010432">
    <property type="entry name" value="RDD"/>
</dbReference>
<evidence type="ECO:0000313" key="9">
    <source>
        <dbReference type="Proteomes" id="UP000800981"/>
    </source>
</evidence>
<evidence type="ECO:0000259" key="7">
    <source>
        <dbReference type="Pfam" id="PF06271"/>
    </source>
</evidence>
<feature type="transmembrane region" description="Helical" evidence="6">
    <location>
        <begin position="52"/>
        <end position="76"/>
    </location>
</feature>
<gene>
    <name evidence="8" type="ORF">G9H71_08630</name>
</gene>
<feature type="non-terminal residue" evidence="8">
    <location>
        <position position="1"/>
    </location>
</feature>
<dbReference type="EMBL" id="JAANNP010000003">
    <property type="protein sequence ID" value="NHC13845.1"/>
    <property type="molecule type" value="Genomic_DNA"/>
</dbReference>
<reference evidence="8 9" key="1">
    <citation type="submission" date="2020-03" db="EMBL/GenBank/DDBJ databases">
        <title>Two novel Motilibacter sp.</title>
        <authorList>
            <person name="Liu S."/>
        </authorList>
    </citation>
    <scope>NUCLEOTIDE SEQUENCE [LARGE SCALE GENOMIC DNA]</scope>
    <source>
        <strain evidence="8 9">E257</strain>
    </source>
</reference>
<keyword evidence="5 6" id="KW-0472">Membrane</keyword>
<keyword evidence="3 6" id="KW-0812">Transmembrane</keyword>
<sequence>YGQPQYGAQQYGQQYGQPGYGYPSAPGYGGGYGQQAYVGTPASMGKRLGARLLDGLIIGVPALVVLIVLWVLPFAAGSSTEELDEFGDTTTNYDPNIPLLLLAILATLVVFVLAFLYEPVLTARRGATYGKSILGIKVTMIDGQPITSSASWIRWAVFQLPGIIVPFWQLVFAISPFFDGDRRQGFHDKVAKTLVVESR</sequence>
<evidence type="ECO:0000256" key="1">
    <source>
        <dbReference type="ARBA" id="ARBA00004651"/>
    </source>
</evidence>
<name>A0ABX0GVU8_9ACTN</name>
<evidence type="ECO:0000313" key="8">
    <source>
        <dbReference type="EMBL" id="NHC13845.1"/>
    </source>
</evidence>
<comment type="subcellular location">
    <subcellularLocation>
        <location evidence="1">Cell membrane</location>
        <topology evidence="1">Multi-pass membrane protein</topology>
    </subcellularLocation>
</comment>
<protein>
    <submittedName>
        <fullName evidence="8">RDD family protein</fullName>
    </submittedName>
</protein>
<dbReference type="PANTHER" id="PTHR36115">
    <property type="entry name" value="PROLINE-RICH ANTIGEN HOMOLOG-RELATED"/>
    <property type="match status" value="1"/>
</dbReference>
<keyword evidence="2" id="KW-1003">Cell membrane</keyword>
<feature type="transmembrane region" description="Helical" evidence="6">
    <location>
        <begin position="96"/>
        <end position="117"/>
    </location>
</feature>
<organism evidence="8 9">
    <name type="scientific">Motilibacter deserti</name>
    <dbReference type="NCBI Taxonomy" id="2714956"/>
    <lineage>
        <taxon>Bacteria</taxon>
        <taxon>Bacillati</taxon>
        <taxon>Actinomycetota</taxon>
        <taxon>Actinomycetes</taxon>
        <taxon>Motilibacterales</taxon>
        <taxon>Motilibacteraceae</taxon>
        <taxon>Motilibacter</taxon>
    </lineage>
</organism>
<evidence type="ECO:0000256" key="3">
    <source>
        <dbReference type="ARBA" id="ARBA00022692"/>
    </source>
</evidence>
<dbReference type="InterPro" id="IPR051791">
    <property type="entry name" value="Pra-immunoreactive"/>
</dbReference>